<dbReference type="Proteomes" id="UP001501166">
    <property type="component" value="Unassembled WGS sequence"/>
</dbReference>
<keyword evidence="1" id="KW-1133">Transmembrane helix</keyword>
<accession>A0ABP3HCL1</accession>
<feature type="transmembrane region" description="Helical" evidence="1">
    <location>
        <begin position="68"/>
        <end position="88"/>
    </location>
</feature>
<evidence type="ECO:0000313" key="3">
    <source>
        <dbReference type="Proteomes" id="UP001501166"/>
    </source>
</evidence>
<dbReference type="PIRSF" id="PIRSF024534">
    <property type="entry name" value="ThiW"/>
    <property type="match status" value="1"/>
</dbReference>
<dbReference type="NCBIfam" id="TIGR02359">
    <property type="entry name" value="thiW"/>
    <property type="match status" value="1"/>
</dbReference>
<keyword evidence="1" id="KW-0472">Membrane</keyword>
<reference evidence="3" key="1">
    <citation type="journal article" date="2019" name="Int. J. Syst. Evol. Microbiol.">
        <title>The Global Catalogue of Microorganisms (GCM) 10K type strain sequencing project: providing services to taxonomists for standard genome sequencing and annotation.</title>
        <authorList>
            <consortium name="The Broad Institute Genomics Platform"/>
            <consortium name="The Broad Institute Genome Sequencing Center for Infectious Disease"/>
            <person name="Wu L."/>
            <person name="Ma J."/>
        </authorList>
    </citation>
    <scope>NUCLEOTIDE SEQUENCE [LARGE SCALE GENOMIC DNA]</scope>
    <source>
        <strain evidence="3">JCM 12662</strain>
    </source>
</reference>
<dbReference type="InterPro" id="IPR012652">
    <property type="entry name" value="ThiW"/>
</dbReference>
<dbReference type="EMBL" id="BAAACW010000122">
    <property type="protein sequence ID" value="GAA0367285.1"/>
    <property type="molecule type" value="Genomic_DNA"/>
</dbReference>
<protein>
    <submittedName>
        <fullName evidence="2">Energy coupling factor transporter S component ThiW</fullName>
    </submittedName>
</protein>
<feature type="transmembrane region" description="Helical" evidence="1">
    <location>
        <begin position="126"/>
        <end position="150"/>
    </location>
</feature>
<sequence length="167" mass="18214">MKTRPLVLTALFIAIGYIGGSLIIIPLGFVRAAPFQHFMNVLVSFVLGPWYSLAQAFGISVLRNITGTGSLLAFPGSMIGAFLSGYLFQKTKRFYWLAIGEIIGTGILGALASYPIARVVMSQEAALFGFVPVFSISAIIGAVVGVILVYQLMKRPHFKERVLKWKQ</sequence>
<dbReference type="Pfam" id="PF09512">
    <property type="entry name" value="ThiW"/>
    <property type="match status" value="1"/>
</dbReference>
<dbReference type="Gene3D" id="1.10.1760.20">
    <property type="match status" value="1"/>
</dbReference>
<evidence type="ECO:0000313" key="2">
    <source>
        <dbReference type="EMBL" id="GAA0367285.1"/>
    </source>
</evidence>
<dbReference type="RefSeq" id="WP_343756090.1">
    <property type="nucleotide sequence ID" value="NZ_BAAACW010000122.1"/>
</dbReference>
<name>A0ABP3HCL1_9LACT</name>
<proteinExistence type="predicted"/>
<feature type="transmembrane region" description="Helical" evidence="1">
    <location>
        <begin position="95"/>
        <end position="114"/>
    </location>
</feature>
<keyword evidence="3" id="KW-1185">Reference proteome</keyword>
<gene>
    <name evidence="2" type="primary">thiW</name>
    <name evidence="2" type="ORF">GCM10008932_19090</name>
</gene>
<keyword evidence="1" id="KW-0812">Transmembrane</keyword>
<comment type="caution">
    <text evidence="2">The sequence shown here is derived from an EMBL/GenBank/DDBJ whole genome shotgun (WGS) entry which is preliminary data.</text>
</comment>
<organism evidence="2 3">
    <name type="scientific">Alkalibacterium iburiense</name>
    <dbReference type="NCBI Taxonomy" id="290589"/>
    <lineage>
        <taxon>Bacteria</taxon>
        <taxon>Bacillati</taxon>
        <taxon>Bacillota</taxon>
        <taxon>Bacilli</taxon>
        <taxon>Lactobacillales</taxon>
        <taxon>Carnobacteriaceae</taxon>
        <taxon>Alkalibacterium</taxon>
    </lineage>
</organism>
<feature type="transmembrane region" description="Helical" evidence="1">
    <location>
        <begin position="6"/>
        <end position="29"/>
    </location>
</feature>
<evidence type="ECO:0000256" key="1">
    <source>
        <dbReference type="SAM" id="Phobius"/>
    </source>
</evidence>